<gene>
    <name evidence="1" type="ORF">O6H91_11G024200</name>
</gene>
<organism evidence="1 2">
    <name type="scientific">Diphasiastrum complanatum</name>
    <name type="common">Issler's clubmoss</name>
    <name type="synonym">Lycopodium complanatum</name>
    <dbReference type="NCBI Taxonomy" id="34168"/>
    <lineage>
        <taxon>Eukaryota</taxon>
        <taxon>Viridiplantae</taxon>
        <taxon>Streptophyta</taxon>
        <taxon>Embryophyta</taxon>
        <taxon>Tracheophyta</taxon>
        <taxon>Lycopodiopsida</taxon>
        <taxon>Lycopodiales</taxon>
        <taxon>Lycopodiaceae</taxon>
        <taxon>Lycopodioideae</taxon>
        <taxon>Diphasiastrum</taxon>
    </lineage>
</organism>
<dbReference type="EMBL" id="CM055102">
    <property type="protein sequence ID" value="KAJ7537848.1"/>
    <property type="molecule type" value="Genomic_DNA"/>
</dbReference>
<evidence type="ECO:0000313" key="2">
    <source>
        <dbReference type="Proteomes" id="UP001162992"/>
    </source>
</evidence>
<proteinExistence type="predicted"/>
<name>A0ACC2C7K6_DIPCM</name>
<comment type="caution">
    <text evidence="1">The sequence shown here is derived from an EMBL/GenBank/DDBJ whole genome shotgun (WGS) entry which is preliminary data.</text>
</comment>
<evidence type="ECO:0000313" key="1">
    <source>
        <dbReference type="EMBL" id="KAJ7537848.1"/>
    </source>
</evidence>
<protein>
    <submittedName>
        <fullName evidence="1">Uncharacterized protein</fullName>
    </submittedName>
</protein>
<dbReference type="Proteomes" id="UP001162992">
    <property type="component" value="Chromosome 11"/>
</dbReference>
<reference evidence="2" key="1">
    <citation type="journal article" date="2024" name="Proc. Natl. Acad. Sci. U.S.A.">
        <title>Extraordinary preservation of gene collinearity over three hundred million years revealed in homosporous lycophytes.</title>
        <authorList>
            <person name="Li C."/>
            <person name="Wickell D."/>
            <person name="Kuo L.Y."/>
            <person name="Chen X."/>
            <person name="Nie B."/>
            <person name="Liao X."/>
            <person name="Peng D."/>
            <person name="Ji J."/>
            <person name="Jenkins J."/>
            <person name="Williams M."/>
            <person name="Shu S."/>
            <person name="Plott C."/>
            <person name="Barry K."/>
            <person name="Rajasekar S."/>
            <person name="Grimwood J."/>
            <person name="Han X."/>
            <person name="Sun S."/>
            <person name="Hou Z."/>
            <person name="He W."/>
            <person name="Dai G."/>
            <person name="Sun C."/>
            <person name="Schmutz J."/>
            <person name="Leebens-Mack J.H."/>
            <person name="Li F.W."/>
            <person name="Wang L."/>
        </authorList>
    </citation>
    <scope>NUCLEOTIDE SEQUENCE [LARGE SCALE GENOMIC DNA]</scope>
    <source>
        <strain evidence="2">cv. PW_Plant_1</strain>
    </source>
</reference>
<accession>A0ACC2C7K6</accession>
<keyword evidence="2" id="KW-1185">Reference proteome</keyword>
<sequence length="110" mass="12990">MLHLLTLSLNSSKDKSMQYRIVALSIRHQVPRIWIGHCLSFLILQCLMKHDFEIRANFGIQFKIFNDKSQITIKRVILSNMFFTNMILFDVCLNITSHFLFSPYMSTTHH</sequence>